<evidence type="ECO:0000313" key="12">
    <source>
        <dbReference type="Proteomes" id="UP000001593"/>
    </source>
</evidence>
<dbReference type="SUPFAM" id="SSF81321">
    <property type="entry name" value="Family A G protein-coupled receptor-like"/>
    <property type="match status" value="1"/>
</dbReference>
<feature type="non-terminal residue" evidence="11">
    <location>
        <position position="1"/>
    </location>
</feature>
<evidence type="ECO:0000256" key="2">
    <source>
        <dbReference type="ARBA" id="ARBA00022692"/>
    </source>
</evidence>
<keyword evidence="3 9" id="KW-1133">Transmembrane helix</keyword>
<evidence type="ECO:0000256" key="3">
    <source>
        <dbReference type="ARBA" id="ARBA00022989"/>
    </source>
</evidence>
<keyword evidence="4 8" id="KW-0297">G-protein coupled receptor</keyword>
<dbReference type="STRING" id="45351.A7S6T3"/>
<dbReference type="PANTHER" id="PTHR45695">
    <property type="entry name" value="LEUCOKININ RECEPTOR-RELATED"/>
    <property type="match status" value="1"/>
</dbReference>
<accession>A7S6T3</accession>
<feature type="transmembrane region" description="Helical" evidence="9">
    <location>
        <begin position="220"/>
        <end position="242"/>
    </location>
</feature>
<feature type="transmembrane region" description="Helical" evidence="9">
    <location>
        <begin position="37"/>
        <end position="61"/>
    </location>
</feature>
<feature type="transmembrane region" description="Helical" evidence="9">
    <location>
        <begin position="81"/>
        <end position="99"/>
    </location>
</feature>
<sequence length="289" mass="33238">LLIAAYCFIMPIALIGNVFVVRTIFKVPRMKTPTNMMFVNMALFDIIVAVTMMPYMISFILYPFRWLGGLFGTITCKLTYYAFYISIAGSILALTVMATDRFFAIVLPFKKVRFFKRFKLLTCIVWVTSMLYMLPIAVLQEVKLINGDFQCATNWFKLADPLLSFKAFSLCVLVSFYLIPLAVMAVLYALIAHRLWFSRIPVENAQDETNRRIQNKKRKVVRMLVIILVVFALCWLPAHIGHFMLIINDSPTEVLVMFGFFLGHANSAINPCLYVILHSGFRRAFLQLF</sequence>
<dbReference type="EMBL" id="DS469589">
    <property type="protein sequence ID" value="EDO40582.1"/>
    <property type="molecule type" value="Genomic_DNA"/>
</dbReference>
<keyword evidence="2 8" id="KW-0812">Transmembrane</keyword>
<evidence type="ECO:0000256" key="5">
    <source>
        <dbReference type="ARBA" id="ARBA00023136"/>
    </source>
</evidence>
<evidence type="ECO:0000256" key="1">
    <source>
        <dbReference type="ARBA" id="ARBA00004141"/>
    </source>
</evidence>
<dbReference type="Pfam" id="PF00001">
    <property type="entry name" value="7tm_1"/>
    <property type="match status" value="1"/>
</dbReference>
<dbReference type="FunFam" id="1.20.1070.10:FF:000291">
    <property type="entry name" value="Predicted protein"/>
    <property type="match status" value="1"/>
</dbReference>
<dbReference type="AlphaFoldDB" id="A7S6T3"/>
<evidence type="ECO:0000256" key="6">
    <source>
        <dbReference type="ARBA" id="ARBA00023170"/>
    </source>
</evidence>
<dbReference type="InterPro" id="IPR000276">
    <property type="entry name" value="GPCR_Rhodpsn"/>
</dbReference>
<dbReference type="PROSITE" id="PS50262">
    <property type="entry name" value="G_PROTEIN_RECEP_F1_2"/>
    <property type="match status" value="1"/>
</dbReference>
<feature type="non-terminal residue" evidence="11">
    <location>
        <position position="289"/>
    </location>
</feature>
<feature type="transmembrane region" description="Helical" evidence="9">
    <location>
        <begin position="254"/>
        <end position="277"/>
    </location>
</feature>
<keyword evidence="7 8" id="KW-0807">Transducer</keyword>
<comment type="subcellular location">
    <subcellularLocation>
        <location evidence="1">Membrane</location>
        <topology evidence="1">Multi-pass membrane protein</topology>
    </subcellularLocation>
</comment>
<reference evidence="11 12" key="1">
    <citation type="journal article" date="2007" name="Science">
        <title>Sea anemone genome reveals ancestral eumetazoan gene repertoire and genomic organization.</title>
        <authorList>
            <person name="Putnam N.H."/>
            <person name="Srivastava M."/>
            <person name="Hellsten U."/>
            <person name="Dirks B."/>
            <person name="Chapman J."/>
            <person name="Salamov A."/>
            <person name="Terry A."/>
            <person name="Shapiro H."/>
            <person name="Lindquist E."/>
            <person name="Kapitonov V.V."/>
            <person name="Jurka J."/>
            <person name="Genikhovich G."/>
            <person name="Grigoriev I.V."/>
            <person name="Lucas S.M."/>
            <person name="Steele R.E."/>
            <person name="Finnerty J.R."/>
            <person name="Technau U."/>
            <person name="Martindale M.Q."/>
            <person name="Rokhsar D.S."/>
        </authorList>
    </citation>
    <scope>NUCLEOTIDE SEQUENCE [LARGE SCALE GENOMIC DNA]</scope>
    <source>
        <strain evidence="12">CH2 X CH6</strain>
    </source>
</reference>
<evidence type="ECO:0000259" key="10">
    <source>
        <dbReference type="PROSITE" id="PS50262"/>
    </source>
</evidence>
<evidence type="ECO:0000256" key="7">
    <source>
        <dbReference type="ARBA" id="ARBA00023224"/>
    </source>
</evidence>
<dbReference type="PANTHER" id="PTHR45695:SF9">
    <property type="entry name" value="LEUCOKININ RECEPTOR"/>
    <property type="match status" value="1"/>
</dbReference>
<name>A7S6T3_NEMVE</name>
<feature type="transmembrane region" description="Helical" evidence="9">
    <location>
        <begin position="120"/>
        <end position="139"/>
    </location>
</feature>
<dbReference type="GO" id="GO:0005886">
    <property type="term" value="C:plasma membrane"/>
    <property type="evidence" value="ECO:0000318"/>
    <property type="project" value="GO_Central"/>
</dbReference>
<dbReference type="GO" id="GO:0004930">
    <property type="term" value="F:G protein-coupled receptor activity"/>
    <property type="evidence" value="ECO:0000318"/>
    <property type="project" value="GO_Central"/>
</dbReference>
<evidence type="ECO:0000313" key="11">
    <source>
        <dbReference type="EMBL" id="EDO40582.1"/>
    </source>
</evidence>
<proteinExistence type="inferred from homology"/>
<keyword evidence="6 8" id="KW-0675">Receptor</keyword>
<dbReference type="PhylomeDB" id="A7S6T3"/>
<gene>
    <name evidence="11" type="ORF">NEMVEDRAFT_v1g106757</name>
</gene>
<dbReference type="Proteomes" id="UP000001593">
    <property type="component" value="Unassembled WGS sequence"/>
</dbReference>
<dbReference type="SMART" id="SM01381">
    <property type="entry name" value="7TM_GPCR_Srsx"/>
    <property type="match status" value="1"/>
</dbReference>
<dbReference type="PRINTS" id="PR00237">
    <property type="entry name" value="GPCRRHODOPSN"/>
</dbReference>
<evidence type="ECO:0000256" key="4">
    <source>
        <dbReference type="ARBA" id="ARBA00023040"/>
    </source>
</evidence>
<organism evidence="11 12">
    <name type="scientific">Nematostella vectensis</name>
    <name type="common">Starlet sea anemone</name>
    <dbReference type="NCBI Taxonomy" id="45351"/>
    <lineage>
        <taxon>Eukaryota</taxon>
        <taxon>Metazoa</taxon>
        <taxon>Cnidaria</taxon>
        <taxon>Anthozoa</taxon>
        <taxon>Hexacorallia</taxon>
        <taxon>Actiniaria</taxon>
        <taxon>Edwardsiidae</taxon>
        <taxon>Nematostella</taxon>
    </lineage>
</organism>
<dbReference type="HOGENOM" id="CLU_009579_6_0_1"/>
<dbReference type="PROSITE" id="PS00237">
    <property type="entry name" value="G_PROTEIN_RECEP_F1_1"/>
    <property type="match status" value="1"/>
</dbReference>
<feature type="transmembrane region" description="Helical" evidence="9">
    <location>
        <begin position="167"/>
        <end position="191"/>
    </location>
</feature>
<dbReference type="InParanoid" id="A7S6T3"/>
<dbReference type="eggNOG" id="KOG3656">
    <property type="taxonomic scope" value="Eukaryota"/>
</dbReference>
<protein>
    <recommendedName>
        <fullName evidence="10">G-protein coupled receptors family 1 profile domain-containing protein</fullName>
    </recommendedName>
</protein>
<dbReference type="GO" id="GO:0007186">
    <property type="term" value="P:G protein-coupled receptor signaling pathway"/>
    <property type="evidence" value="ECO:0000318"/>
    <property type="project" value="GO_Central"/>
</dbReference>
<dbReference type="Gene3D" id="1.20.1070.10">
    <property type="entry name" value="Rhodopsin 7-helix transmembrane proteins"/>
    <property type="match status" value="1"/>
</dbReference>
<feature type="domain" description="G-protein coupled receptors family 1 profile" evidence="10">
    <location>
        <begin position="16"/>
        <end position="274"/>
    </location>
</feature>
<dbReference type="GO" id="GO:0032870">
    <property type="term" value="P:cellular response to hormone stimulus"/>
    <property type="evidence" value="ECO:0000318"/>
    <property type="project" value="GO_Central"/>
</dbReference>
<keyword evidence="5 9" id="KW-0472">Membrane</keyword>
<keyword evidence="12" id="KW-1185">Reference proteome</keyword>
<dbReference type="KEGG" id="nve:5512310"/>
<evidence type="ECO:0000256" key="9">
    <source>
        <dbReference type="SAM" id="Phobius"/>
    </source>
</evidence>
<comment type="similarity">
    <text evidence="8">Belongs to the G-protein coupled receptor 1 family.</text>
</comment>
<dbReference type="InterPro" id="IPR017452">
    <property type="entry name" value="GPCR_Rhodpsn_7TM"/>
</dbReference>
<feature type="transmembrane region" description="Helical" evidence="9">
    <location>
        <begin position="6"/>
        <end position="25"/>
    </location>
</feature>
<evidence type="ECO:0000256" key="8">
    <source>
        <dbReference type="RuleBase" id="RU000688"/>
    </source>
</evidence>
<dbReference type="OrthoDB" id="5981855at2759"/>